<gene>
    <name evidence="2" type="ORF">ACFOX0_17705</name>
</gene>
<accession>A0ABV8KNP6</accession>
<dbReference type="RefSeq" id="WP_377547079.1">
    <property type="nucleotide sequence ID" value="NZ_JBHSBN010000011.1"/>
</dbReference>
<organism evidence="2 3">
    <name type="scientific">Micromonospora zhanjiangensis</name>
    <dbReference type="NCBI Taxonomy" id="1522057"/>
    <lineage>
        <taxon>Bacteria</taxon>
        <taxon>Bacillati</taxon>
        <taxon>Actinomycetota</taxon>
        <taxon>Actinomycetes</taxon>
        <taxon>Micromonosporales</taxon>
        <taxon>Micromonosporaceae</taxon>
        <taxon>Micromonospora</taxon>
    </lineage>
</organism>
<protein>
    <submittedName>
        <fullName evidence="2">Uncharacterized protein</fullName>
    </submittedName>
</protein>
<name>A0ABV8KNP6_9ACTN</name>
<dbReference type="Proteomes" id="UP001595868">
    <property type="component" value="Unassembled WGS sequence"/>
</dbReference>
<proteinExistence type="predicted"/>
<feature type="region of interest" description="Disordered" evidence="1">
    <location>
        <begin position="1"/>
        <end position="53"/>
    </location>
</feature>
<dbReference type="EMBL" id="JBHSBN010000011">
    <property type="protein sequence ID" value="MFC4107753.1"/>
    <property type="molecule type" value="Genomic_DNA"/>
</dbReference>
<evidence type="ECO:0000256" key="1">
    <source>
        <dbReference type="SAM" id="MobiDB-lite"/>
    </source>
</evidence>
<sequence length="53" mass="5329">MHVQALLAARDQPAAPAGPAVHQGMAADSMTTGTTMPRPPNRVGGAAGVYSSR</sequence>
<evidence type="ECO:0000313" key="3">
    <source>
        <dbReference type="Proteomes" id="UP001595868"/>
    </source>
</evidence>
<comment type="caution">
    <text evidence="2">The sequence shown here is derived from an EMBL/GenBank/DDBJ whole genome shotgun (WGS) entry which is preliminary data.</text>
</comment>
<evidence type="ECO:0000313" key="2">
    <source>
        <dbReference type="EMBL" id="MFC4107753.1"/>
    </source>
</evidence>
<keyword evidence="3" id="KW-1185">Reference proteome</keyword>
<reference evidence="3" key="1">
    <citation type="journal article" date="2019" name="Int. J. Syst. Evol. Microbiol.">
        <title>The Global Catalogue of Microorganisms (GCM) 10K type strain sequencing project: providing services to taxonomists for standard genome sequencing and annotation.</title>
        <authorList>
            <consortium name="The Broad Institute Genomics Platform"/>
            <consortium name="The Broad Institute Genome Sequencing Center for Infectious Disease"/>
            <person name="Wu L."/>
            <person name="Ma J."/>
        </authorList>
    </citation>
    <scope>NUCLEOTIDE SEQUENCE [LARGE SCALE GENOMIC DNA]</scope>
    <source>
        <strain evidence="3">2902at01</strain>
    </source>
</reference>